<dbReference type="Proteomes" id="UP000466345">
    <property type="component" value="Unassembled WGS sequence"/>
</dbReference>
<evidence type="ECO:0000313" key="4">
    <source>
        <dbReference type="Proteomes" id="UP000466345"/>
    </source>
</evidence>
<proteinExistence type="predicted"/>
<accession>A0A7K0CDM4</accession>
<dbReference type="RefSeq" id="WP_153450792.1">
    <property type="nucleotide sequence ID" value="NZ_WEGJ01000003.1"/>
</dbReference>
<evidence type="ECO:0008006" key="5">
    <source>
        <dbReference type="Google" id="ProtNLM"/>
    </source>
</evidence>
<name>A0A7K0CDM4_9ACTN</name>
<feature type="region of interest" description="Disordered" evidence="1">
    <location>
        <begin position="26"/>
        <end position="49"/>
    </location>
</feature>
<evidence type="ECO:0000313" key="3">
    <source>
        <dbReference type="EMBL" id="MQY11561.1"/>
    </source>
</evidence>
<evidence type="ECO:0000256" key="2">
    <source>
        <dbReference type="SAM" id="SignalP"/>
    </source>
</evidence>
<feature type="chain" id="PRO_5029893540" description="Lipoprotein" evidence="2">
    <location>
        <begin position="23"/>
        <end position="252"/>
    </location>
</feature>
<keyword evidence="4" id="KW-1185">Reference proteome</keyword>
<comment type="caution">
    <text evidence="3">The sequence shown here is derived from an EMBL/GenBank/DDBJ whole genome shotgun (WGS) entry which is preliminary data.</text>
</comment>
<dbReference type="AlphaFoldDB" id="A0A7K0CDM4"/>
<keyword evidence="2" id="KW-0732">Signal</keyword>
<feature type="signal peptide" evidence="2">
    <location>
        <begin position="1"/>
        <end position="22"/>
    </location>
</feature>
<organism evidence="3 4">
    <name type="scientific">Streptomyces smaragdinus</name>
    <dbReference type="NCBI Taxonomy" id="2585196"/>
    <lineage>
        <taxon>Bacteria</taxon>
        <taxon>Bacillati</taxon>
        <taxon>Actinomycetota</taxon>
        <taxon>Actinomycetes</taxon>
        <taxon>Kitasatosporales</taxon>
        <taxon>Streptomycetaceae</taxon>
        <taxon>Streptomyces</taxon>
    </lineage>
</organism>
<dbReference type="PROSITE" id="PS51257">
    <property type="entry name" value="PROKAR_LIPOPROTEIN"/>
    <property type="match status" value="1"/>
</dbReference>
<sequence length="252" mass="25785">MHTGLRRAAVAALAVSVLAVTAACGGSDDGKDEGGKPSASAADPKPVEAQPLTQAQVKAALLTAADIPKGWKADKDLSTANAGRDEFQIGTADTKAESCQPVLDALVGGTAAPKPTRGEVIGFTRSDVGPWLMTGVLTYPEKDAKDVMTTEPPAKDCLSVPGDFEGDKATFEYKELTVPEAGDESLGFTLLANVIGTKADPGYTVRYDYAYARVGATVVALTQLSIDKADTSALEAGLAAAVAKAEKAGAKA</sequence>
<protein>
    <recommendedName>
        <fullName evidence="5">Lipoprotein</fullName>
    </recommendedName>
</protein>
<evidence type="ECO:0000256" key="1">
    <source>
        <dbReference type="SAM" id="MobiDB-lite"/>
    </source>
</evidence>
<gene>
    <name evidence="3" type="ORF">SRB5_16800</name>
</gene>
<dbReference type="OrthoDB" id="4310895at2"/>
<reference evidence="3 4" key="1">
    <citation type="submission" date="2019-10" db="EMBL/GenBank/DDBJ databases">
        <title>Streptomyces smaragdinus sp. nov. and Streptomyces fabii sp. nov., isolated from the gut of fungus growing-termite Macrotermes natalensis.</title>
        <authorList>
            <person name="Schwitalla J."/>
            <person name="Benndorf R."/>
            <person name="Martin K."/>
            <person name="De Beer W."/>
            <person name="Kaster A.-K."/>
            <person name="Vollmers J."/>
            <person name="Poulsen M."/>
            <person name="Beemelmanns C."/>
        </authorList>
    </citation>
    <scope>NUCLEOTIDE SEQUENCE [LARGE SCALE GENOMIC DNA]</scope>
    <source>
        <strain evidence="3 4">RB5</strain>
    </source>
</reference>
<dbReference type="EMBL" id="WEGJ01000003">
    <property type="protein sequence ID" value="MQY11561.1"/>
    <property type="molecule type" value="Genomic_DNA"/>
</dbReference>